<dbReference type="AlphaFoldDB" id="A0A8T4L481"/>
<dbReference type="InterPro" id="IPR013783">
    <property type="entry name" value="Ig-like_fold"/>
</dbReference>
<dbReference type="Gene3D" id="2.60.40.10">
    <property type="entry name" value="Immunoglobulins"/>
    <property type="match status" value="1"/>
</dbReference>
<dbReference type="EMBL" id="JAGVWC010000012">
    <property type="protein sequence ID" value="MBS3062133.1"/>
    <property type="molecule type" value="Genomic_DNA"/>
</dbReference>
<dbReference type="InterPro" id="IPR008969">
    <property type="entry name" value="CarboxyPept-like_regulatory"/>
</dbReference>
<gene>
    <name evidence="1" type="ORF">J4215_06125</name>
</gene>
<organism evidence="1 2">
    <name type="scientific">Candidatus Iainarchaeum sp</name>
    <dbReference type="NCBI Taxonomy" id="3101447"/>
    <lineage>
        <taxon>Archaea</taxon>
        <taxon>Candidatus Iainarchaeota</taxon>
        <taxon>Candidatus Iainarchaeia</taxon>
        <taxon>Candidatus Iainarchaeales</taxon>
        <taxon>Candidatus Iainarchaeaceae</taxon>
        <taxon>Candidatus Iainarchaeum</taxon>
    </lineage>
</organism>
<reference evidence="1" key="2">
    <citation type="submission" date="2021-05" db="EMBL/GenBank/DDBJ databases">
        <title>Protein family content uncovers lineage relationships and bacterial pathway maintenance mechanisms in DPANN archaea.</title>
        <authorList>
            <person name="Castelle C.J."/>
            <person name="Meheust R."/>
            <person name="Jaffe A.L."/>
            <person name="Seitz K."/>
            <person name="Gong X."/>
            <person name="Baker B.J."/>
            <person name="Banfield J.F."/>
        </authorList>
    </citation>
    <scope>NUCLEOTIDE SEQUENCE</scope>
    <source>
        <strain evidence="1">RIFCSPLOWO2_01_FULL_AR10_48_17</strain>
    </source>
</reference>
<sequence length="222" mass="24096">MRSKAYLVTSLMLLAVFLGSTVAACDSPSCGPQSGDEDIVQLTVAVKNKLGNPVIGADIYLFPVRGPAVGSLTSNNQGEATFFVTTDSAYRIQVDKGGYKSGYMSVTVPTTVESDRVFQPIYLDPNSVSSGQLGSRAGGSVYDYTYISLRTSYTRTPTRISPGRTPVSSSGRRYVVYSFTPTRSSANSVVPRQPTSTRPTTTLYYTRTNWFGSSALYYTRTR</sequence>
<name>A0A8T4L481_9ARCH</name>
<dbReference type="Proteomes" id="UP000675968">
    <property type="component" value="Unassembled WGS sequence"/>
</dbReference>
<evidence type="ECO:0000313" key="2">
    <source>
        <dbReference type="Proteomes" id="UP000675968"/>
    </source>
</evidence>
<reference evidence="1" key="1">
    <citation type="submission" date="2021-03" db="EMBL/GenBank/DDBJ databases">
        <authorList>
            <person name="Jaffe A."/>
        </authorList>
    </citation>
    <scope>NUCLEOTIDE SEQUENCE</scope>
    <source>
        <strain evidence="1">RIFCSPLOWO2_01_FULL_AR10_48_17</strain>
    </source>
</reference>
<evidence type="ECO:0008006" key="3">
    <source>
        <dbReference type="Google" id="ProtNLM"/>
    </source>
</evidence>
<proteinExistence type="predicted"/>
<dbReference type="PROSITE" id="PS51257">
    <property type="entry name" value="PROKAR_LIPOPROTEIN"/>
    <property type="match status" value="1"/>
</dbReference>
<accession>A0A8T4L481</accession>
<protein>
    <recommendedName>
        <fullName evidence="3">Carboxypeptidase regulatory-like domain-containing protein</fullName>
    </recommendedName>
</protein>
<evidence type="ECO:0000313" key="1">
    <source>
        <dbReference type="EMBL" id="MBS3062133.1"/>
    </source>
</evidence>
<dbReference type="SUPFAM" id="SSF49464">
    <property type="entry name" value="Carboxypeptidase regulatory domain-like"/>
    <property type="match status" value="1"/>
</dbReference>
<comment type="caution">
    <text evidence="1">The sequence shown here is derived from an EMBL/GenBank/DDBJ whole genome shotgun (WGS) entry which is preliminary data.</text>
</comment>